<reference evidence="2 3" key="1">
    <citation type="submission" date="2009-10" db="EMBL/GenBank/DDBJ databases">
        <authorList>
            <person name="Muzny D."/>
            <person name="Qin X."/>
            <person name="Deng J."/>
            <person name="Jiang H."/>
            <person name="Liu Y."/>
            <person name="Qu J."/>
            <person name="Song X.-Z."/>
            <person name="Zhang L."/>
            <person name="Thornton R."/>
            <person name="Coyle M."/>
            <person name="Francisco L."/>
            <person name="Jackson L."/>
            <person name="Javaid M."/>
            <person name="Korchina V."/>
            <person name="Kovar C."/>
            <person name="Mata R."/>
            <person name="Mathew T."/>
            <person name="Ngo R."/>
            <person name="Nguyen L."/>
            <person name="Nguyen N."/>
            <person name="Okwuonu G."/>
            <person name="Ongeri F."/>
            <person name="Pham C."/>
            <person name="Simmons D."/>
            <person name="Wilczek-Boney K."/>
            <person name="Hale W."/>
            <person name="Jakkamsetti A."/>
            <person name="Pham P."/>
            <person name="Ruth R."/>
            <person name="San Lucas F."/>
            <person name="Warren J."/>
            <person name="Zhang J."/>
            <person name="Zhao Z."/>
            <person name="Zhou C."/>
            <person name="Zhu D."/>
            <person name="Lee S."/>
            <person name="Bess C."/>
            <person name="Blankenburg K."/>
            <person name="Forbes L."/>
            <person name="Fu Q."/>
            <person name="Gubbala S."/>
            <person name="Hirani K."/>
            <person name="Jayaseelan J.C."/>
            <person name="Lara F."/>
            <person name="Munidasa M."/>
            <person name="Palculict T."/>
            <person name="Patil S."/>
            <person name="Pu L.-L."/>
            <person name="Saada N."/>
            <person name="Tang L."/>
            <person name="Weissenberger G."/>
            <person name="Zhu Y."/>
            <person name="Hemphill L."/>
            <person name="Shang Y."/>
            <person name="Youmans B."/>
            <person name="Ayvaz T."/>
            <person name="Ross M."/>
            <person name="Santibanez J."/>
            <person name="Aqrawi P."/>
            <person name="Gross S."/>
            <person name="Joshi V."/>
            <person name="Fowler G."/>
            <person name="Nazareth L."/>
            <person name="Reid J."/>
            <person name="Worley K."/>
            <person name="Petrosino J."/>
            <person name="Highlander S."/>
            <person name="Gibbs R."/>
        </authorList>
    </citation>
    <scope>NUCLEOTIDE SEQUENCE [LARGE SCALE GENOMIC DNA]</scope>
    <source>
        <strain evidence="2 3">ATCC 43325</strain>
    </source>
</reference>
<keyword evidence="1" id="KW-0472">Membrane</keyword>
<comment type="caution">
    <text evidence="2">The sequence shown here is derived from an EMBL/GenBank/DDBJ whole genome shotgun (WGS) entry which is preliminary data.</text>
</comment>
<keyword evidence="3" id="KW-1185">Reference proteome</keyword>
<evidence type="ECO:0008006" key="4">
    <source>
        <dbReference type="Google" id="ProtNLM"/>
    </source>
</evidence>
<keyword evidence="1" id="KW-1133">Transmembrane helix</keyword>
<feature type="transmembrane region" description="Helical" evidence="1">
    <location>
        <begin position="76"/>
        <end position="96"/>
    </location>
</feature>
<evidence type="ECO:0000313" key="2">
    <source>
        <dbReference type="EMBL" id="EEX50450.1"/>
    </source>
</evidence>
<dbReference type="EMBL" id="ACZR01000011">
    <property type="protein sequence ID" value="EEX50450.1"/>
    <property type="molecule type" value="Genomic_DNA"/>
</dbReference>
<proteinExistence type="predicted"/>
<evidence type="ECO:0000256" key="1">
    <source>
        <dbReference type="SAM" id="Phobius"/>
    </source>
</evidence>
<feature type="transmembrane region" description="Helical" evidence="1">
    <location>
        <begin position="19"/>
        <end position="36"/>
    </location>
</feature>
<dbReference type="AlphaFoldDB" id="C9PPZ9"/>
<evidence type="ECO:0000313" key="3">
    <source>
        <dbReference type="Proteomes" id="UP000005519"/>
    </source>
</evidence>
<name>C9PPZ9_9PAST</name>
<sequence>MPFNHITVRIKPMVNKKTLIIFPLLTQCIFSLFLPFFDAFNLEGLKDVFLLATVPAFLFSLVCIRYQYHQRNLTQIAFFSGIISFLYTLVVLTFYISTGPLQESIPLWEQSLAVLAYAMMFAFPSMTYALLVLRLFLNEAPPELSKKA</sequence>
<dbReference type="HOGENOM" id="CLU_1946733_0_0_6"/>
<protein>
    <recommendedName>
        <fullName evidence="4">Transmembrane protein</fullName>
    </recommendedName>
</protein>
<organism evidence="2 3">
    <name type="scientific">Pasteurella dagmatis ATCC 43325</name>
    <dbReference type="NCBI Taxonomy" id="667128"/>
    <lineage>
        <taxon>Bacteria</taxon>
        <taxon>Pseudomonadati</taxon>
        <taxon>Pseudomonadota</taxon>
        <taxon>Gammaproteobacteria</taxon>
        <taxon>Pasteurellales</taxon>
        <taxon>Pasteurellaceae</taxon>
        <taxon>Pasteurella</taxon>
    </lineage>
</organism>
<feature type="transmembrane region" description="Helical" evidence="1">
    <location>
        <begin position="116"/>
        <end position="137"/>
    </location>
</feature>
<accession>C9PPZ9</accession>
<feature type="transmembrane region" description="Helical" evidence="1">
    <location>
        <begin position="48"/>
        <end position="64"/>
    </location>
</feature>
<dbReference type="Proteomes" id="UP000005519">
    <property type="component" value="Unassembled WGS sequence"/>
</dbReference>
<keyword evidence="1" id="KW-0812">Transmembrane</keyword>
<gene>
    <name evidence="2" type="ORF">HMPREF0621_1073</name>
</gene>